<reference evidence="2" key="2">
    <citation type="submission" date="2020-08" db="EMBL/GenBank/DDBJ databases">
        <title>Plant Genome Project.</title>
        <authorList>
            <person name="Zhang R.-G."/>
        </authorList>
    </citation>
    <scope>NUCLEOTIDE SEQUENCE</scope>
    <source>
        <strain evidence="2">Huo1</strain>
        <tissue evidence="2">Leaf</tissue>
    </source>
</reference>
<protein>
    <submittedName>
        <fullName evidence="2">Uncharacterized protein</fullName>
    </submittedName>
</protein>
<comment type="caution">
    <text evidence="2">The sequence shown here is derived from an EMBL/GenBank/DDBJ whole genome shotgun (WGS) entry which is preliminary data.</text>
</comment>
<accession>A0A8X8W9J8</accession>
<dbReference type="EMBL" id="PNBA02000019">
    <property type="protein sequence ID" value="KAG6390545.1"/>
    <property type="molecule type" value="Genomic_DNA"/>
</dbReference>
<proteinExistence type="predicted"/>
<feature type="region of interest" description="Disordered" evidence="1">
    <location>
        <begin position="112"/>
        <end position="131"/>
    </location>
</feature>
<sequence>MNSDKLYKFYKLHKLYKRYRDESDDRVKADIWKAINKIKKQLAQLFTSLSKVVKMLSRILESIFTKLGESFLSKVVEQTADNAQHNVKSIKDFELILKAQQKKLKSLCAKASDVEEEIKNSELSGRKKRGK</sequence>
<name>A0A8X8W9J8_SALSN</name>
<reference evidence="2" key="1">
    <citation type="submission" date="2018-01" db="EMBL/GenBank/DDBJ databases">
        <authorList>
            <person name="Mao J.F."/>
        </authorList>
    </citation>
    <scope>NUCLEOTIDE SEQUENCE</scope>
    <source>
        <strain evidence="2">Huo1</strain>
        <tissue evidence="2">Leaf</tissue>
    </source>
</reference>
<keyword evidence="3" id="KW-1185">Reference proteome</keyword>
<dbReference type="AlphaFoldDB" id="A0A8X8W9J8"/>
<gene>
    <name evidence="2" type="ORF">SASPL_148283</name>
</gene>
<evidence type="ECO:0000313" key="2">
    <source>
        <dbReference type="EMBL" id="KAG6390545.1"/>
    </source>
</evidence>
<dbReference type="Proteomes" id="UP000298416">
    <property type="component" value="Unassembled WGS sequence"/>
</dbReference>
<evidence type="ECO:0000313" key="3">
    <source>
        <dbReference type="Proteomes" id="UP000298416"/>
    </source>
</evidence>
<organism evidence="2">
    <name type="scientific">Salvia splendens</name>
    <name type="common">Scarlet sage</name>
    <dbReference type="NCBI Taxonomy" id="180675"/>
    <lineage>
        <taxon>Eukaryota</taxon>
        <taxon>Viridiplantae</taxon>
        <taxon>Streptophyta</taxon>
        <taxon>Embryophyta</taxon>
        <taxon>Tracheophyta</taxon>
        <taxon>Spermatophyta</taxon>
        <taxon>Magnoliopsida</taxon>
        <taxon>eudicotyledons</taxon>
        <taxon>Gunneridae</taxon>
        <taxon>Pentapetalae</taxon>
        <taxon>asterids</taxon>
        <taxon>lamiids</taxon>
        <taxon>Lamiales</taxon>
        <taxon>Lamiaceae</taxon>
        <taxon>Nepetoideae</taxon>
        <taxon>Mentheae</taxon>
        <taxon>Salviinae</taxon>
        <taxon>Salvia</taxon>
        <taxon>Salvia subgen. Calosphace</taxon>
        <taxon>core Calosphace</taxon>
    </lineage>
</organism>
<evidence type="ECO:0000256" key="1">
    <source>
        <dbReference type="SAM" id="MobiDB-lite"/>
    </source>
</evidence>